<keyword evidence="4" id="KW-0227">DNA damage</keyword>
<dbReference type="AlphaFoldDB" id="A0A1F6BLM3"/>
<proteinExistence type="predicted"/>
<evidence type="ECO:0000256" key="5">
    <source>
        <dbReference type="ARBA" id="ARBA00023204"/>
    </source>
</evidence>
<sequence>MKTAFREKVFEVVRKIPRGECLTYREVARRAGSPRACRAVGNILATHKESGLPCHRVIRSDGTAGGYKGKISLSRVKADMLAKEGMKCIKGFS</sequence>
<evidence type="ECO:0000256" key="6">
    <source>
        <dbReference type="ARBA" id="ARBA00049348"/>
    </source>
</evidence>
<organism evidence="8 9">
    <name type="scientific">Candidatus Jorgensenbacteria bacterium GWA1_54_12</name>
    <dbReference type="NCBI Taxonomy" id="1798468"/>
    <lineage>
        <taxon>Bacteria</taxon>
        <taxon>Candidatus Joergenseniibacteriota</taxon>
    </lineage>
</organism>
<dbReference type="Proteomes" id="UP000176273">
    <property type="component" value="Unassembled WGS sequence"/>
</dbReference>
<dbReference type="InterPro" id="IPR036388">
    <property type="entry name" value="WH-like_DNA-bd_sf"/>
</dbReference>
<dbReference type="SUPFAM" id="SSF46767">
    <property type="entry name" value="Methylated DNA-protein cysteine methyltransferase, C-terminal domain"/>
    <property type="match status" value="1"/>
</dbReference>
<evidence type="ECO:0000313" key="9">
    <source>
        <dbReference type="Proteomes" id="UP000176273"/>
    </source>
</evidence>
<dbReference type="STRING" id="1798468.A2110_01835"/>
<dbReference type="CDD" id="cd06445">
    <property type="entry name" value="ATase"/>
    <property type="match status" value="1"/>
</dbReference>
<dbReference type="GO" id="GO:0032259">
    <property type="term" value="P:methylation"/>
    <property type="evidence" value="ECO:0007669"/>
    <property type="project" value="UniProtKB-KW"/>
</dbReference>
<comment type="caution">
    <text evidence="8">The sequence shown here is derived from an EMBL/GenBank/DDBJ whole genome shotgun (WGS) entry which is preliminary data.</text>
</comment>
<keyword evidence="5" id="KW-0234">DNA repair</keyword>
<evidence type="ECO:0000256" key="1">
    <source>
        <dbReference type="ARBA" id="ARBA00001286"/>
    </source>
</evidence>
<evidence type="ECO:0000313" key="8">
    <source>
        <dbReference type="EMBL" id="OGG37810.1"/>
    </source>
</evidence>
<feature type="domain" description="Methylated-DNA-[protein]-cysteine S-methyltransferase DNA binding" evidence="7">
    <location>
        <begin position="4"/>
        <end position="85"/>
    </location>
</feature>
<evidence type="ECO:0000256" key="4">
    <source>
        <dbReference type="ARBA" id="ARBA00022763"/>
    </source>
</evidence>
<dbReference type="InterPro" id="IPR036217">
    <property type="entry name" value="MethylDNA_cys_MeTrfase_DNAb"/>
</dbReference>
<name>A0A1F6BLM3_9BACT</name>
<accession>A0A1F6BLM3</accession>
<comment type="catalytic activity">
    <reaction evidence="6">
        <text>a 6-O-methyl-2'-deoxyguanosine in DNA + L-cysteinyl-[protein] = S-methyl-L-cysteinyl-[protein] + a 2'-deoxyguanosine in DNA</text>
        <dbReference type="Rhea" id="RHEA:24000"/>
        <dbReference type="Rhea" id="RHEA-COMP:10131"/>
        <dbReference type="Rhea" id="RHEA-COMP:10132"/>
        <dbReference type="Rhea" id="RHEA-COMP:11367"/>
        <dbReference type="Rhea" id="RHEA-COMP:11368"/>
        <dbReference type="ChEBI" id="CHEBI:29950"/>
        <dbReference type="ChEBI" id="CHEBI:82612"/>
        <dbReference type="ChEBI" id="CHEBI:85445"/>
        <dbReference type="ChEBI" id="CHEBI:85448"/>
        <dbReference type="EC" id="2.1.1.63"/>
    </reaction>
</comment>
<keyword evidence="3" id="KW-0808">Transferase</keyword>
<reference evidence="8 9" key="1">
    <citation type="journal article" date="2016" name="Nat. Commun.">
        <title>Thousands of microbial genomes shed light on interconnected biogeochemical processes in an aquifer system.</title>
        <authorList>
            <person name="Anantharaman K."/>
            <person name="Brown C.T."/>
            <person name="Hug L.A."/>
            <person name="Sharon I."/>
            <person name="Castelle C.J."/>
            <person name="Probst A.J."/>
            <person name="Thomas B.C."/>
            <person name="Singh A."/>
            <person name="Wilkins M.J."/>
            <person name="Karaoz U."/>
            <person name="Brodie E.L."/>
            <person name="Williams K.H."/>
            <person name="Hubbard S.S."/>
            <person name="Banfield J.F."/>
        </authorList>
    </citation>
    <scope>NUCLEOTIDE SEQUENCE [LARGE SCALE GENOMIC DNA]</scope>
</reference>
<evidence type="ECO:0000256" key="2">
    <source>
        <dbReference type="ARBA" id="ARBA00022603"/>
    </source>
</evidence>
<dbReference type="InterPro" id="IPR001497">
    <property type="entry name" value="MethylDNA_cys_MeTrfase_AS"/>
</dbReference>
<dbReference type="NCBIfam" id="TIGR00589">
    <property type="entry name" value="ogt"/>
    <property type="match status" value="1"/>
</dbReference>
<dbReference type="InterPro" id="IPR014048">
    <property type="entry name" value="MethylDNA_cys_MeTrfase_DNA-bd"/>
</dbReference>
<evidence type="ECO:0000259" key="7">
    <source>
        <dbReference type="Pfam" id="PF01035"/>
    </source>
</evidence>
<dbReference type="PANTHER" id="PTHR10815">
    <property type="entry name" value="METHYLATED-DNA--PROTEIN-CYSTEINE METHYLTRANSFERASE"/>
    <property type="match status" value="1"/>
</dbReference>
<dbReference type="GO" id="GO:0003908">
    <property type="term" value="F:methylated-DNA-[protein]-cysteine S-methyltransferase activity"/>
    <property type="evidence" value="ECO:0007669"/>
    <property type="project" value="UniProtKB-EC"/>
</dbReference>
<dbReference type="PROSITE" id="PS00374">
    <property type="entry name" value="MGMT"/>
    <property type="match status" value="1"/>
</dbReference>
<keyword evidence="2" id="KW-0489">Methyltransferase</keyword>
<dbReference type="Gene3D" id="1.10.10.10">
    <property type="entry name" value="Winged helix-like DNA-binding domain superfamily/Winged helix DNA-binding domain"/>
    <property type="match status" value="1"/>
</dbReference>
<dbReference type="PANTHER" id="PTHR10815:SF13">
    <property type="entry name" value="METHYLATED-DNA--PROTEIN-CYSTEINE METHYLTRANSFERASE"/>
    <property type="match status" value="1"/>
</dbReference>
<evidence type="ECO:0000256" key="3">
    <source>
        <dbReference type="ARBA" id="ARBA00022679"/>
    </source>
</evidence>
<dbReference type="GO" id="GO:0006281">
    <property type="term" value="P:DNA repair"/>
    <property type="evidence" value="ECO:0007669"/>
    <property type="project" value="UniProtKB-KW"/>
</dbReference>
<comment type="catalytic activity">
    <reaction evidence="1">
        <text>a 4-O-methyl-thymidine in DNA + L-cysteinyl-[protein] = a thymidine in DNA + S-methyl-L-cysteinyl-[protein]</text>
        <dbReference type="Rhea" id="RHEA:53428"/>
        <dbReference type="Rhea" id="RHEA-COMP:10131"/>
        <dbReference type="Rhea" id="RHEA-COMP:10132"/>
        <dbReference type="Rhea" id="RHEA-COMP:13555"/>
        <dbReference type="Rhea" id="RHEA-COMP:13556"/>
        <dbReference type="ChEBI" id="CHEBI:29950"/>
        <dbReference type="ChEBI" id="CHEBI:82612"/>
        <dbReference type="ChEBI" id="CHEBI:137386"/>
        <dbReference type="ChEBI" id="CHEBI:137387"/>
        <dbReference type="EC" id="2.1.1.63"/>
    </reaction>
</comment>
<dbReference type="EMBL" id="MFKH01000001">
    <property type="protein sequence ID" value="OGG37810.1"/>
    <property type="molecule type" value="Genomic_DNA"/>
</dbReference>
<gene>
    <name evidence="8" type="ORF">A2110_01835</name>
</gene>
<dbReference type="Pfam" id="PF01035">
    <property type="entry name" value="DNA_binding_1"/>
    <property type="match status" value="1"/>
</dbReference>
<protein>
    <recommendedName>
        <fullName evidence="7">Methylated-DNA-[protein]-cysteine S-methyltransferase DNA binding domain-containing protein</fullName>
    </recommendedName>
</protein>